<evidence type="ECO:0000256" key="3">
    <source>
        <dbReference type="ARBA" id="ARBA00022692"/>
    </source>
</evidence>
<evidence type="ECO:0000313" key="11">
    <source>
        <dbReference type="Proteomes" id="UP000253934"/>
    </source>
</evidence>
<comment type="caution">
    <text evidence="10">The sequence shown here is derived from an EMBL/GenBank/DDBJ whole genome shotgun (WGS) entry which is preliminary data.</text>
</comment>
<keyword evidence="5 9" id="KW-1133">Transmembrane helix</keyword>
<evidence type="ECO:0000256" key="5">
    <source>
        <dbReference type="ARBA" id="ARBA00022989"/>
    </source>
</evidence>
<organism evidence="10 11">
    <name type="scientific">Spirobacillus cienkowskii</name>
    <dbReference type="NCBI Taxonomy" id="495820"/>
    <lineage>
        <taxon>Bacteria</taxon>
        <taxon>Pseudomonadati</taxon>
        <taxon>Bdellovibrionota</taxon>
        <taxon>Oligoflexia</taxon>
        <taxon>Silvanigrellales</taxon>
        <taxon>Spirobacillus</taxon>
    </lineage>
</organism>
<dbReference type="GO" id="GO:0015031">
    <property type="term" value="P:protein transport"/>
    <property type="evidence" value="ECO:0007669"/>
    <property type="project" value="UniProtKB-KW"/>
</dbReference>
<protein>
    <recommendedName>
        <fullName evidence="12">Sec-independent protein translocase protein TatB</fullName>
    </recommendedName>
</protein>
<keyword evidence="4" id="KW-0653">Protein transport</keyword>
<keyword evidence="6" id="KW-0811">Translocation</keyword>
<evidence type="ECO:0000256" key="1">
    <source>
        <dbReference type="ARBA" id="ARBA00004167"/>
    </source>
</evidence>
<gene>
    <name evidence="10" type="ORF">DCC88_10140</name>
</gene>
<accession>A0A369KLE5</accession>
<feature type="region of interest" description="Disordered" evidence="8">
    <location>
        <begin position="113"/>
        <end position="137"/>
    </location>
</feature>
<keyword evidence="2" id="KW-0813">Transport</keyword>
<dbReference type="AlphaFoldDB" id="A0A369KLE5"/>
<name>A0A369KLE5_9BACT</name>
<evidence type="ECO:0000313" key="10">
    <source>
        <dbReference type="EMBL" id="RDB35459.1"/>
    </source>
</evidence>
<evidence type="ECO:0000256" key="8">
    <source>
        <dbReference type="SAM" id="MobiDB-lite"/>
    </source>
</evidence>
<keyword evidence="11" id="KW-1185">Reference proteome</keyword>
<feature type="compositionally biased region" description="Polar residues" evidence="8">
    <location>
        <begin position="113"/>
        <end position="126"/>
    </location>
</feature>
<proteinExistence type="predicted"/>
<evidence type="ECO:0008006" key="12">
    <source>
        <dbReference type="Google" id="ProtNLM"/>
    </source>
</evidence>
<dbReference type="Proteomes" id="UP000253934">
    <property type="component" value="Unassembled WGS sequence"/>
</dbReference>
<reference evidence="10" key="1">
    <citation type="submission" date="2018-04" db="EMBL/GenBank/DDBJ databases">
        <title>Draft genome sequence of the Candidatus Spirobacillus cienkowskii, a pathogen of freshwater Daphnia species, reconstructed from hemolymph metagenomic reads.</title>
        <authorList>
            <person name="Bresciani L."/>
            <person name="Lemos L.N."/>
            <person name="Wale N."/>
            <person name="Lin J.Y."/>
            <person name="Fernandes G.R."/>
            <person name="Duffy M.A."/>
            <person name="Rodrigues J.M."/>
        </authorList>
    </citation>
    <scope>NUCLEOTIDE SEQUENCE [LARGE SCALE GENOMIC DNA]</scope>
    <source>
        <strain evidence="10">Binning01</strain>
    </source>
</reference>
<evidence type="ECO:0000256" key="7">
    <source>
        <dbReference type="ARBA" id="ARBA00023136"/>
    </source>
</evidence>
<dbReference type="EMBL" id="QOVW01000085">
    <property type="protein sequence ID" value="RDB35459.1"/>
    <property type="molecule type" value="Genomic_DNA"/>
</dbReference>
<evidence type="ECO:0000256" key="2">
    <source>
        <dbReference type="ARBA" id="ARBA00022448"/>
    </source>
</evidence>
<keyword evidence="7 9" id="KW-0472">Membrane</keyword>
<evidence type="ECO:0000256" key="4">
    <source>
        <dbReference type="ARBA" id="ARBA00022927"/>
    </source>
</evidence>
<evidence type="ECO:0000256" key="9">
    <source>
        <dbReference type="SAM" id="Phobius"/>
    </source>
</evidence>
<dbReference type="Gene3D" id="1.20.5.3310">
    <property type="match status" value="1"/>
</dbReference>
<dbReference type="Pfam" id="PF02416">
    <property type="entry name" value="TatA_B_E"/>
    <property type="match status" value="1"/>
</dbReference>
<dbReference type="GO" id="GO:0016020">
    <property type="term" value="C:membrane"/>
    <property type="evidence" value="ECO:0007669"/>
    <property type="project" value="UniProtKB-ARBA"/>
</dbReference>
<feature type="transmembrane region" description="Helical" evidence="9">
    <location>
        <begin position="6"/>
        <end position="23"/>
    </location>
</feature>
<keyword evidence="3 9" id="KW-0812">Transmembrane</keyword>
<dbReference type="InterPro" id="IPR003369">
    <property type="entry name" value="TatA/B/E"/>
</dbReference>
<feature type="compositionally biased region" description="Basic and acidic residues" evidence="8">
    <location>
        <begin position="127"/>
        <end position="137"/>
    </location>
</feature>
<evidence type="ECO:0000256" key="6">
    <source>
        <dbReference type="ARBA" id="ARBA00023010"/>
    </source>
</evidence>
<sequence>MVFGFSGSEILLIAVIALILFGNDKLPENMKKMIKGLNQAKKVTRDVQNSWQEVKNDVQSSLLLEEEKKEINDIAQKISSLEADINSVEFQSEDIPQQEIDAYQNHIETQAQNDTETPLIQGQNNTMDRDKNLNILH</sequence>
<comment type="subcellular location">
    <subcellularLocation>
        <location evidence="1">Membrane</location>
        <topology evidence="1">Single-pass membrane protein</topology>
    </subcellularLocation>
</comment>